<protein>
    <submittedName>
        <fullName evidence="1">Uncharacterized protein</fullName>
    </submittedName>
</protein>
<name>A0AAD9GZ79_9STRA</name>
<accession>A0AAD9GZ79</accession>
<evidence type="ECO:0000313" key="2">
    <source>
        <dbReference type="Proteomes" id="UP001259832"/>
    </source>
</evidence>
<keyword evidence="2" id="KW-1185">Reference proteome</keyword>
<dbReference type="AlphaFoldDB" id="A0AAD9GZ79"/>
<reference evidence="1" key="1">
    <citation type="submission" date="2023-08" db="EMBL/GenBank/DDBJ databases">
        <title>Reference Genome Resource for the Citrus Pathogen Phytophthora citrophthora.</title>
        <authorList>
            <person name="Moller H."/>
            <person name="Coetzee B."/>
            <person name="Rose L.J."/>
            <person name="Van Niekerk J.M."/>
        </authorList>
    </citation>
    <scope>NUCLEOTIDE SEQUENCE</scope>
    <source>
        <strain evidence="1">STE-U-9442</strain>
    </source>
</reference>
<dbReference type="EMBL" id="JASMQC010000002">
    <property type="protein sequence ID" value="KAK1947547.1"/>
    <property type="molecule type" value="Genomic_DNA"/>
</dbReference>
<dbReference type="PANTHER" id="PTHR43686">
    <property type="entry name" value="SULFURTRANSFERASE-RELATED"/>
    <property type="match status" value="1"/>
</dbReference>
<proteinExistence type="predicted"/>
<evidence type="ECO:0000313" key="1">
    <source>
        <dbReference type="EMBL" id="KAK1947547.1"/>
    </source>
</evidence>
<comment type="caution">
    <text evidence="1">The sequence shown here is derived from an EMBL/GenBank/DDBJ whole genome shotgun (WGS) entry which is preliminary data.</text>
</comment>
<dbReference type="Proteomes" id="UP001259832">
    <property type="component" value="Unassembled WGS sequence"/>
</dbReference>
<sequence>MSFPYFAEDDEVDYVLGAVHFVAKHGWKLLPQYDFSCRMGVWHHVSWEHPEKKRLSDMPIDDVDTVRSSVAGGSVRDLAVHR</sequence>
<dbReference type="PANTHER" id="PTHR43686:SF1">
    <property type="entry name" value="AMINOTRAN_5 DOMAIN-CONTAINING PROTEIN"/>
    <property type="match status" value="1"/>
</dbReference>
<organism evidence="1 2">
    <name type="scientific">Phytophthora citrophthora</name>
    <dbReference type="NCBI Taxonomy" id="4793"/>
    <lineage>
        <taxon>Eukaryota</taxon>
        <taxon>Sar</taxon>
        <taxon>Stramenopiles</taxon>
        <taxon>Oomycota</taxon>
        <taxon>Peronosporomycetes</taxon>
        <taxon>Peronosporales</taxon>
        <taxon>Peronosporaceae</taxon>
        <taxon>Phytophthora</taxon>
    </lineage>
</organism>
<gene>
    <name evidence="1" type="ORF">P3T76_001557</name>
</gene>